<dbReference type="FunFam" id="3.30.160.60:FF:000110">
    <property type="entry name" value="Zinc finger protein-like"/>
    <property type="match status" value="1"/>
</dbReference>
<dbReference type="PANTHER" id="PTHR24393:SF15">
    <property type="entry name" value="IP01243P-RELATED"/>
    <property type="match status" value="1"/>
</dbReference>
<evidence type="ECO:0000256" key="1">
    <source>
        <dbReference type="ARBA" id="ARBA00004123"/>
    </source>
</evidence>
<keyword evidence="6" id="KW-0862">Zinc</keyword>
<gene>
    <name evidence="13" type="ORF">AaeL_AAEL000005</name>
</gene>
<keyword evidence="3" id="KW-0479">Metal-binding</keyword>
<dbReference type="PROSITE" id="PS00028">
    <property type="entry name" value="ZINC_FINGER_C2H2_1"/>
    <property type="match status" value="4"/>
</dbReference>
<feature type="domain" description="C2H2-type" evidence="12">
    <location>
        <begin position="62"/>
        <end position="89"/>
    </location>
</feature>
<evidence type="ECO:0000313" key="14">
    <source>
        <dbReference type="Proteomes" id="UP000682892"/>
    </source>
</evidence>
<evidence type="ECO:0000256" key="9">
    <source>
        <dbReference type="ARBA" id="ARBA00023163"/>
    </source>
</evidence>
<accession>Q0C744</accession>
<dbReference type="Proteomes" id="UP000682892">
    <property type="component" value="Chromosome 1"/>
</dbReference>
<dbReference type="InterPro" id="IPR013087">
    <property type="entry name" value="Znf_C2H2_type"/>
</dbReference>
<sequence length="233" mass="26730">MAISVENYLLCCRICLRLEKNDCFFDIHSTTLPESNVKVQEALMKTTGVEGSKRKAASDKAYKCEVCGKRFQRKSNLVDHLRLHANVKLFSCSYCSASFVQAGNLKSHIRRHTMEKPYKCEYCGKCYTQSSALKTHVRSHTNERHYVCDVCQKGFTNSSDMNKHKMTHSDVRFYQCVVCVKRYFTQKVHLKKHLSTYHQDGDFDELLQQGTLKEGVNVAVKPKKQVVSQAIDA</sequence>
<dbReference type="SUPFAM" id="SSF57667">
    <property type="entry name" value="beta-beta-alpha zinc fingers"/>
    <property type="match status" value="3"/>
</dbReference>
<reference evidence="13" key="1">
    <citation type="submission" date="2005-10" db="EMBL/GenBank/DDBJ databases">
        <authorList>
            <person name="Loftus B.J."/>
            <person name="Nene V.M."/>
            <person name="Hannick L.I."/>
            <person name="Bidwell S."/>
            <person name="Haas B."/>
            <person name="Amedeo P."/>
            <person name="Orvis J."/>
            <person name="Wortman J.R."/>
            <person name="White O.R."/>
            <person name="Salzberg S."/>
            <person name="Shumway M."/>
            <person name="Koo H."/>
            <person name="Zhao Y."/>
            <person name="Holmes M."/>
            <person name="Miller J."/>
            <person name="Schatz M."/>
            <person name="Pop M."/>
            <person name="Pai G."/>
            <person name="Utterback T."/>
            <person name="Rogers Y.-H."/>
            <person name="Kravitz S."/>
            <person name="Fraser C.M."/>
        </authorList>
    </citation>
    <scope>NUCLEOTIDE SEQUENCE</scope>
    <source>
        <strain evidence="13">Liverpool</strain>
    </source>
</reference>
<dbReference type="VEuPathDB" id="VectorBase:AAEL000005"/>
<dbReference type="Gene3D" id="3.30.160.60">
    <property type="entry name" value="Classic Zinc Finger"/>
    <property type="match status" value="4"/>
</dbReference>
<comment type="subcellular location">
    <subcellularLocation>
        <location evidence="1">Nucleus</location>
    </subcellularLocation>
</comment>
<organism evidence="13 14">
    <name type="scientific">Aedes aegypti</name>
    <name type="common">Yellowfever mosquito</name>
    <name type="synonym">Culex aegypti</name>
    <dbReference type="NCBI Taxonomy" id="7159"/>
    <lineage>
        <taxon>Eukaryota</taxon>
        <taxon>Metazoa</taxon>
        <taxon>Ecdysozoa</taxon>
        <taxon>Arthropoda</taxon>
        <taxon>Hexapoda</taxon>
        <taxon>Insecta</taxon>
        <taxon>Pterygota</taxon>
        <taxon>Neoptera</taxon>
        <taxon>Endopterygota</taxon>
        <taxon>Diptera</taxon>
        <taxon>Nematocera</taxon>
        <taxon>Culicoidea</taxon>
        <taxon>Culicidae</taxon>
        <taxon>Culicinae</taxon>
        <taxon>Aedini</taxon>
        <taxon>Aedes</taxon>
        <taxon>Stegomyia</taxon>
    </lineage>
</organism>
<keyword evidence="5 11" id="KW-0863">Zinc-finger</keyword>
<dbReference type="GO" id="GO:0000978">
    <property type="term" value="F:RNA polymerase II cis-regulatory region sequence-specific DNA binding"/>
    <property type="evidence" value="ECO:0007669"/>
    <property type="project" value="TreeGrafter"/>
</dbReference>
<evidence type="ECO:0000256" key="11">
    <source>
        <dbReference type="PROSITE-ProRule" id="PRU00042"/>
    </source>
</evidence>
<evidence type="ECO:0000256" key="6">
    <source>
        <dbReference type="ARBA" id="ARBA00022833"/>
    </source>
</evidence>
<dbReference type="EMBL" id="CH477186">
    <property type="protein sequence ID" value="EAT48983.1"/>
    <property type="molecule type" value="Genomic_DNA"/>
</dbReference>
<reference evidence="13" key="3">
    <citation type="submission" date="2012-09" db="EMBL/GenBank/DDBJ databases">
        <authorList>
            <consortium name="VectorBase"/>
        </authorList>
    </citation>
    <scope>NUCLEOTIDE SEQUENCE</scope>
    <source>
        <strain evidence="13">Liverpool</strain>
    </source>
</reference>
<feature type="domain" description="C2H2-type" evidence="12">
    <location>
        <begin position="118"/>
        <end position="145"/>
    </location>
</feature>
<reference evidence="13" key="2">
    <citation type="journal article" date="2007" name="Science">
        <title>Genome sequence of Aedes aegypti, a major arbovirus vector.</title>
        <authorList>
            <person name="Nene V."/>
            <person name="Wortman J.R."/>
            <person name="Lawson D."/>
            <person name="Haas B."/>
            <person name="Kodira C."/>
            <person name="Tu Z.J."/>
            <person name="Loftus B."/>
            <person name="Xi Z."/>
            <person name="Megy K."/>
            <person name="Grabherr M."/>
            <person name="Ren Q."/>
            <person name="Zdobnov E.M."/>
            <person name="Lobo N.F."/>
            <person name="Campbell K.S."/>
            <person name="Brown S.E."/>
            <person name="Bonaldo M.F."/>
            <person name="Zhu J."/>
            <person name="Sinkins S.P."/>
            <person name="Hogenkamp D.G."/>
            <person name="Amedeo P."/>
            <person name="Arensburger P."/>
            <person name="Atkinson P.W."/>
            <person name="Bidwell S."/>
            <person name="Biedler J."/>
            <person name="Birney E."/>
            <person name="Bruggner R.V."/>
            <person name="Costas J."/>
            <person name="Coy M.R."/>
            <person name="Crabtree J."/>
            <person name="Crawford M."/>
            <person name="Debruyn B."/>
            <person name="Decaprio D."/>
            <person name="Eiglmeier K."/>
            <person name="Eisenstadt E."/>
            <person name="El-Dorry H."/>
            <person name="Gelbart W.M."/>
            <person name="Gomes S.L."/>
            <person name="Hammond M."/>
            <person name="Hannick L.I."/>
            <person name="Hogan J.R."/>
            <person name="Holmes M.H."/>
            <person name="Jaffe D."/>
            <person name="Johnston J.S."/>
            <person name="Kennedy R.C."/>
            <person name="Koo H."/>
            <person name="Kravitz S."/>
            <person name="Kriventseva E.V."/>
            <person name="Kulp D."/>
            <person name="Labutti K."/>
            <person name="Lee E."/>
            <person name="Li S."/>
            <person name="Lovin D.D."/>
            <person name="Mao C."/>
            <person name="Mauceli E."/>
            <person name="Menck C.F."/>
            <person name="Miller J.R."/>
            <person name="Montgomery P."/>
            <person name="Mori A."/>
            <person name="Nascimento A.L."/>
            <person name="Naveira H.F."/>
            <person name="Nusbaum C."/>
            <person name="O'leary S."/>
            <person name="Orvis J."/>
            <person name="Pertea M."/>
            <person name="Quesneville H."/>
            <person name="Reidenbach K.R."/>
            <person name="Rogers Y.H."/>
            <person name="Roth C.W."/>
            <person name="Schneider J.R."/>
            <person name="Schatz M."/>
            <person name="Shumway M."/>
            <person name="Stanke M."/>
            <person name="Stinson E.O."/>
            <person name="Tubio J.M."/>
            <person name="Vanzee J.P."/>
            <person name="Verjovski-Almeida S."/>
            <person name="Werner D."/>
            <person name="White O."/>
            <person name="Wyder S."/>
            <person name="Zeng Q."/>
            <person name="Zhao Q."/>
            <person name="Zhao Y."/>
            <person name="Hill C.A."/>
            <person name="Raikhel A.S."/>
            <person name="Soares M.B."/>
            <person name="Knudson D.L."/>
            <person name="Lee N.H."/>
            <person name="Galagan J."/>
            <person name="Salzberg S.L."/>
            <person name="Paulsen I.T."/>
            <person name="Dimopoulos G."/>
            <person name="Collins F.H."/>
            <person name="Birren B."/>
            <person name="Fraser-Liggett C.M."/>
            <person name="Severson D.W."/>
        </authorList>
    </citation>
    <scope>NUCLEOTIDE SEQUENCE [LARGE SCALE GENOMIC DNA]</scope>
    <source>
        <strain evidence="13">Liverpool</strain>
    </source>
</reference>
<feature type="domain" description="C2H2-type" evidence="12">
    <location>
        <begin position="146"/>
        <end position="173"/>
    </location>
</feature>
<keyword evidence="10" id="KW-0539">Nucleus</keyword>
<comment type="similarity">
    <text evidence="2">Belongs to the krueppel C2H2-type zinc-finger protein family.</text>
</comment>
<evidence type="ECO:0000313" key="13">
    <source>
        <dbReference type="EMBL" id="EAT48983.1"/>
    </source>
</evidence>
<evidence type="ECO:0000256" key="5">
    <source>
        <dbReference type="ARBA" id="ARBA00022771"/>
    </source>
</evidence>
<dbReference type="InterPro" id="IPR036236">
    <property type="entry name" value="Znf_C2H2_sf"/>
</dbReference>
<evidence type="ECO:0000256" key="2">
    <source>
        <dbReference type="ARBA" id="ARBA00006991"/>
    </source>
</evidence>
<proteinExistence type="inferred from homology"/>
<dbReference type="PROSITE" id="PS50157">
    <property type="entry name" value="ZINC_FINGER_C2H2_2"/>
    <property type="match status" value="4"/>
</dbReference>
<dbReference type="SMART" id="SM00355">
    <property type="entry name" value="ZnF_C2H2"/>
    <property type="match status" value="5"/>
</dbReference>
<evidence type="ECO:0000256" key="7">
    <source>
        <dbReference type="ARBA" id="ARBA00023015"/>
    </source>
</evidence>
<keyword evidence="8" id="KW-0238">DNA-binding</keyword>
<keyword evidence="7" id="KW-0805">Transcription regulation</keyword>
<dbReference type="FunFam" id="3.30.160.60:FF:000663">
    <property type="entry name" value="Zinc finger protein 45"/>
    <property type="match status" value="1"/>
</dbReference>
<dbReference type="FunFam" id="3.30.160.60:FF:000072">
    <property type="entry name" value="zinc finger protein 143 isoform X1"/>
    <property type="match status" value="1"/>
</dbReference>
<dbReference type="Pfam" id="PF00096">
    <property type="entry name" value="zf-C2H2"/>
    <property type="match status" value="4"/>
</dbReference>
<dbReference type="PANTHER" id="PTHR24393">
    <property type="entry name" value="ZINC FINGER PROTEIN"/>
    <property type="match status" value="1"/>
</dbReference>
<evidence type="ECO:0000256" key="8">
    <source>
        <dbReference type="ARBA" id="ARBA00023125"/>
    </source>
</evidence>
<feature type="domain" description="C2H2-type" evidence="12">
    <location>
        <begin position="90"/>
        <end position="117"/>
    </location>
</feature>
<dbReference type="OMA" id="RRSFCTI"/>
<dbReference type="GO" id="GO:0005634">
    <property type="term" value="C:nucleus"/>
    <property type="evidence" value="ECO:0007669"/>
    <property type="project" value="UniProtKB-SubCell"/>
</dbReference>
<name>Q0C744_AEDAE</name>
<dbReference type="AlphaFoldDB" id="Q0C744"/>
<evidence type="ECO:0000259" key="12">
    <source>
        <dbReference type="PROSITE" id="PS50157"/>
    </source>
</evidence>
<evidence type="ECO:0000256" key="4">
    <source>
        <dbReference type="ARBA" id="ARBA00022737"/>
    </source>
</evidence>
<evidence type="ECO:0000256" key="10">
    <source>
        <dbReference type="ARBA" id="ARBA00023242"/>
    </source>
</evidence>
<dbReference type="GO" id="GO:0001228">
    <property type="term" value="F:DNA-binding transcription activator activity, RNA polymerase II-specific"/>
    <property type="evidence" value="ECO:0007669"/>
    <property type="project" value="TreeGrafter"/>
</dbReference>
<keyword evidence="9" id="KW-0804">Transcription</keyword>
<dbReference type="GO" id="GO:0008270">
    <property type="term" value="F:zinc ion binding"/>
    <property type="evidence" value="ECO:0007669"/>
    <property type="project" value="UniProtKB-KW"/>
</dbReference>
<protein>
    <submittedName>
        <fullName evidence="13">AAEL000005-PA</fullName>
    </submittedName>
</protein>
<dbReference type="FunFam" id="3.30.160.60:FF:001119">
    <property type="entry name" value="zinc finger protein 408"/>
    <property type="match status" value="1"/>
</dbReference>
<evidence type="ECO:0000256" key="3">
    <source>
        <dbReference type="ARBA" id="ARBA00022723"/>
    </source>
</evidence>
<keyword evidence="4" id="KW-0677">Repeat</keyword>